<dbReference type="EMBL" id="JAZHOF010000012">
    <property type="protein sequence ID" value="MEJ8574500.1"/>
    <property type="molecule type" value="Genomic_DNA"/>
</dbReference>
<gene>
    <name evidence="6" type="ORF">V3328_23680</name>
</gene>
<proteinExistence type="inferred from homology"/>
<dbReference type="GO" id="GO:0006865">
    <property type="term" value="P:amino acid transport"/>
    <property type="evidence" value="ECO:0007669"/>
    <property type="project" value="UniProtKB-KW"/>
</dbReference>
<feature type="signal peptide" evidence="4">
    <location>
        <begin position="1"/>
        <end position="23"/>
    </location>
</feature>
<evidence type="ECO:0000256" key="2">
    <source>
        <dbReference type="ARBA" id="ARBA00022729"/>
    </source>
</evidence>
<dbReference type="SUPFAM" id="SSF53822">
    <property type="entry name" value="Periplasmic binding protein-like I"/>
    <property type="match status" value="1"/>
</dbReference>
<evidence type="ECO:0000256" key="3">
    <source>
        <dbReference type="ARBA" id="ARBA00022970"/>
    </source>
</evidence>
<organism evidence="6 7">
    <name type="scientific">Microbaculum marinum</name>
    <dbReference type="NCBI Taxonomy" id="1764581"/>
    <lineage>
        <taxon>Bacteria</taxon>
        <taxon>Pseudomonadati</taxon>
        <taxon>Pseudomonadota</taxon>
        <taxon>Alphaproteobacteria</taxon>
        <taxon>Hyphomicrobiales</taxon>
        <taxon>Tepidamorphaceae</taxon>
        <taxon>Microbaculum</taxon>
    </lineage>
</organism>
<evidence type="ECO:0000256" key="1">
    <source>
        <dbReference type="ARBA" id="ARBA00010062"/>
    </source>
</evidence>
<dbReference type="AlphaFoldDB" id="A0AAW9RZZ4"/>
<dbReference type="PANTHER" id="PTHR30483:SF6">
    <property type="entry name" value="PERIPLASMIC BINDING PROTEIN OF ABC TRANSPORTER FOR NATURAL AMINO ACIDS"/>
    <property type="match status" value="1"/>
</dbReference>
<name>A0AAW9RZZ4_9HYPH</name>
<dbReference type="Proteomes" id="UP001378188">
    <property type="component" value="Unassembled WGS sequence"/>
</dbReference>
<keyword evidence="7" id="KW-1185">Reference proteome</keyword>
<dbReference type="InterPro" id="IPR028082">
    <property type="entry name" value="Peripla_BP_I"/>
</dbReference>
<evidence type="ECO:0000259" key="5">
    <source>
        <dbReference type="Pfam" id="PF13458"/>
    </source>
</evidence>
<sequence>MASRLTTAAIGLSAALAATSALADPVKIGMITTLSGPAGYLGEDVRDGFMLAMDEEGGDKLGGADVELLVEDDGLKPENGQQIADRMLKRDDVDIMTGIIFSNISPIVIPMSLGAGKFYISPNSAPSNFAGEKCNEDYFVVSWQNDSLHEAAGIAAEKSGYRSTVVLAPNYQAGKDAIAGFKRHYTGEIVDEIYTQLGQTDYAAEIAKIRAADPEMVFYFLPGGMGINFMKQYDQSGMKSEIPLIVSAPSLEQRVMEAVGEASLGVSTSSHWNIDLDNEANKTFVAEFREKYNREPTVYASQGYDTAKLIASALQATGGNVLDDKDAFRAALKKADFASVRGDFRFANNNHPIHDWYAIKAEKGDDGKLQLVTTGVIAEDHVDAYHDQCPMQ</sequence>
<reference evidence="6 7" key="1">
    <citation type="submission" date="2024-02" db="EMBL/GenBank/DDBJ databases">
        <title>Genome analysis and characterization of Microbaculum marinisediminis sp. nov., isolated from marine sediment.</title>
        <authorList>
            <person name="Du Z.-J."/>
            <person name="Ye Y.-Q."/>
            <person name="Zhang Z.-R."/>
            <person name="Yuan S.-M."/>
            <person name="Zhang X.-Y."/>
        </authorList>
    </citation>
    <scope>NUCLEOTIDE SEQUENCE [LARGE SCALE GENOMIC DNA]</scope>
    <source>
        <strain evidence="6 7">SDUM1044001</strain>
    </source>
</reference>
<evidence type="ECO:0000313" key="7">
    <source>
        <dbReference type="Proteomes" id="UP001378188"/>
    </source>
</evidence>
<dbReference type="Pfam" id="PF13458">
    <property type="entry name" value="Peripla_BP_6"/>
    <property type="match status" value="1"/>
</dbReference>
<keyword evidence="2 4" id="KW-0732">Signal</keyword>
<feature type="domain" description="Leucine-binding protein" evidence="5">
    <location>
        <begin position="25"/>
        <end position="364"/>
    </location>
</feature>
<dbReference type="InterPro" id="IPR028081">
    <property type="entry name" value="Leu-bd"/>
</dbReference>
<dbReference type="RefSeq" id="WP_340332201.1">
    <property type="nucleotide sequence ID" value="NZ_JAZHOF010000012.1"/>
</dbReference>
<protein>
    <submittedName>
        <fullName evidence="6">ABC transporter substrate-binding protein</fullName>
    </submittedName>
</protein>
<dbReference type="InterPro" id="IPR051010">
    <property type="entry name" value="BCAA_transport"/>
</dbReference>
<dbReference type="Gene3D" id="3.40.50.2300">
    <property type="match status" value="2"/>
</dbReference>
<comment type="similarity">
    <text evidence="1">Belongs to the leucine-binding protein family.</text>
</comment>
<keyword evidence="3" id="KW-0813">Transport</keyword>
<evidence type="ECO:0000256" key="4">
    <source>
        <dbReference type="SAM" id="SignalP"/>
    </source>
</evidence>
<dbReference type="CDD" id="cd06359">
    <property type="entry name" value="PBP1_Nba-like"/>
    <property type="match status" value="1"/>
</dbReference>
<evidence type="ECO:0000313" key="6">
    <source>
        <dbReference type="EMBL" id="MEJ8574500.1"/>
    </source>
</evidence>
<feature type="chain" id="PRO_5043567032" evidence="4">
    <location>
        <begin position="24"/>
        <end position="392"/>
    </location>
</feature>
<comment type="caution">
    <text evidence="6">The sequence shown here is derived from an EMBL/GenBank/DDBJ whole genome shotgun (WGS) entry which is preliminary data.</text>
</comment>
<dbReference type="PANTHER" id="PTHR30483">
    <property type="entry name" value="LEUCINE-SPECIFIC-BINDING PROTEIN"/>
    <property type="match status" value="1"/>
</dbReference>
<accession>A0AAW9RZZ4</accession>
<keyword evidence="3" id="KW-0029">Amino-acid transport</keyword>